<gene>
    <name evidence="2" type="ORF">JX265_002054</name>
</gene>
<keyword evidence="1" id="KW-0812">Transmembrane</keyword>
<feature type="transmembrane region" description="Helical" evidence="1">
    <location>
        <begin position="146"/>
        <end position="170"/>
    </location>
</feature>
<dbReference type="AlphaFoldDB" id="A0A9P9WWF0"/>
<evidence type="ECO:0000313" key="2">
    <source>
        <dbReference type="EMBL" id="KAI1880433.1"/>
    </source>
</evidence>
<evidence type="ECO:0008006" key="4">
    <source>
        <dbReference type="Google" id="ProtNLM"/>
    </source>
</evidence>
<feature type="transmembrane region" description="Helical" evidence="1">
    <location>
        <begin position="61"/>
        <end position="81"/>
    </location>
</feature>
<comment type="caution">
    <text evidence="2">The sequence shown here is derived from an EMBL/GenBank/DDBJ whole genome shotgun (WGS) entry which is preliminary data.</text>
</comment>
<accession>A0A9P9WWF0</accession>
<protein>
    <recommendedName>
        <fullName evidence="4">Amino acid transporter transmembrane domain-containing protein</fullName>
    </recommendedName>
</protein>
<organism evidence="2 3">
    <name type="scientific">Neoarthrinium moseri</name>
    <dbReference type="NCBI Taxonomy" id="1658444"/>
    <lineage>
        <taxon>Eukaryota</taxon>
        <taxon>Fungi</taxon>
        <taxon>Dikarya</taxon>
        <taxon>Ascomycota</taxon>
        <taxon>Pezizomycotina</taxon>
        <taxon>Sordariomycetes</taxon>
        <taxon>Xylariomycetidae</taxon>
        <taxon>Amphisphaeriales</taxon>
        <taxon>Apiosporaceae</taxon>
        <taxon>Neoarthrinium</taxon>
    </lineage>
</organism>
<name>A0A9P9WWF0_9PEZI</name>
<proteinExistence type="predicted"/>
<keyword evidence="3" id="KW-1185">Reference proteome</keyword>
<sequence>MQGISNLRWQTTLNAITLFTNLISTGLYGNIGLKILYIEVLEPLCNFPALNSSSGRVRWSILSPVFWSVGFIVAGAIPQLAYVSSLAAALFTVMFTYSLPALAAIVFWSRKDAMMPNEQFDPTTDTFSFQDQGFQRYYRGFMQRPFLNIFNIIYFLGGLVCCALGCYAAIFQLTTAFQNGVATSFTCKSPV</sequence>
<reference evidence="2" key="1">
    <citation type="submission" date="2021-03" db="EMBL/GenBank/DDBJ databases">
        <title>Revisited historic fungal species revealed as producer of novel bioactive compounds through whole genome sequencing and comparative genomics.</title>
        <authorList>
            <person name="Vignolle G.A."/>
            <person name="Hochenegger N."/>
            <person name="Mach R.L."/>
            <person name="Mach-Aigner A.R."/>
            <person name="Javad Rahimi M."/>
            <person name="Salim K.A."/>
            <person name="Chan C.M."/>
            <person name="Lim L.B.L."/>
            <person name="Cai F."/>
            <person name="Druzhinina I.S."/>
            <person name="U'Ren J.M."/>
            <person name="Derntl C."/>
        </authorList>
    </citation>
    <scope>NUCLEOTIDE SEQUENCE</scope>
    <source>
        <strain evidence="2">TUCIM 5799</strain>
    </source>
</reference>
<dbReference type="Proteomes" id="UP000829685">
    <property type="component" value="Unassembled WGS sequence"/>
</dbReference>
<keyword evidence="1" id="KW-1133">Transmembrane helix</keyword>
<evidence type="ECO:0000313" key="3">
    <source>
        <dbReference type="Proteomes" id="UP000829685"/>
    </source>
</evidence>
<evidence type="ECO:0000256" key="1">
    <source>
        <dbReference type="SAM" id="Phobius"/>
    </source>
</evidence>
<feature type="transmembrane region" description="Helical" evidence="1">
    <location>
        <begin position="87"/>
        <end position="108"/>
    </location>
</feature>
<keyword evidence="1" id="KW-0472">Membrane</keyword>
<dbReference type="EMBL" id="JAFIMR010000003">
    <property type="protein sequence ID" value="KAI1880433.1"/>
    <property type="molecule type" value="Genomic_DNA"/>
</dbReference>